<evidence type="ECO:0000313" key="1">
    <source>
        <dbReference type="EMBL" id="KAF2475766.1"/>
    </source>
</evidence>
<dbReference type="Proteomes" id="UP000799755">
    <property type="component" value="Unassembled WGS sequence"/>
</dbReference>
<sequence>MTLEEATEGHRLGLPYLTELEHPNHIAQLSSTSNVGIPSSNILILTLVIGFARSANTGRHFIPMKVALEWAPDVVKSQLKTPSRISRRSKSTICSTGSDVLHSTTRHMCNYNFQVRMEFYPLESTNTFFSGFGKHKPEIALGTETQNVVRCAQRSFGQEIRYFSEGRPPALLKFEMWAWLLRIFCRRIRGTQRAINDHRLAPTLQFHPKCREFPWLRPVPTKYDSTFLNSPLIALLSLCLANEINTIIQDLVAFFLGPMTGLGHRTGKALFAMIWHTTRRHHSVSLIPSNLIQNLLIKDHPCLLGNYVSYATDVTSAADTAARLRSAQEKNPRLVIKNIGHDYLGKSTGKGALKSWTHNLKHIKLFNYSSSAYSGPAIRMGVGVQAFEAYEAAGTVGLQVLGGECVTFELAGGMLSSVHGMGVYQTLEWEVVTASWALITTSPTENAGLYWVLSDDGGVPYGVTLSLTAKAHPDGAASGASMAFSSTSIPIDTFWNALTSARRSFRRLWMPKHICNGLFSDSPPSPFTEYLDTGSMSYQLNVTSLPSFLPHAGRYTGPLLYGPVPIAQHNGETINLLCNICTTTQFYFTAYAFNVSRPPSSSFPKCSAPSLAPVSDMTAQGMLLIGEGNGFQNPKWGEKLYGENYEKLGEIKKNDAWAAWQTVEDSTEFEKELKASNGTATDRPYLNCVTVEAQLNALLPSGFPKTIEGRAIKATIFTRLPPKRIWRMETSSVLYSIHHLGTYSVNFLLSYYIPRRFRENPKWMRKSPALVVLMWSWLCYVGQTKIKMATFLEPRSESDLFFVVEHLPKSIYADILVDDIIRPNDWRNLVPEILQLPLSIAALPYLTLNSIRAFKDNVFEDQQHSYVPLMQAPFKLDIQLWIQEGISEALYGFIVAFANGMQDADYRKV</sequence>
<gene>
    <name evidence="1" type="ORF">BDR25DRAFT_350053</name>
</gene>
<comment type="caution">
    <text evidence="1">The sequence shown here is derived from an EMBL/GenBank/DDBJ whole genome shotgun (WGS) entry which is preliminary data.</text>
</comment>
<name>A0ACB6R9D7_9PLEO</name>
<evidence type="ECO:0000313" key="2">
    <source>
        <dbReference type="Proteomes" id="UP000799755"/>
    </source>
</evidence>
<reference evidence="1" key="1">
    <citation type="journal article" date="2020" name="Stud. Mycol.">
        <title>101 Dothideomycetes genomes: a test case for predicting lifestyles and emergence of pathogens.</title>
        <authorList>
            <person name="Haridas S."/>
            <person name="Albert R."/>
            <person name="Binder M."/>
            <person name="Bloem J."/>
            <person name="Labutti K."/>
            <person name="Salamov A."/>
            <person name="Andreopoulos B."/>
            <person name="Baker S."/>
            <person name="Barry K."/>
            <person name="Bills G."/>
            <person name="Bluhm B."/>
            <person name="Cannon C."/>
            <person name="Castanera R."/>
            <person name="Culley D."/>
            <person name="Daum C."/>
            <person name="Ezra D."/>
            <person name="Gonzalez J."/>
            <person name="Henrissat B."/>
            <person name="Kuo A."/>
            <person name="Liang C."/>
            <person name="Lipzen A."/>
            <person name="Lutzoni F."/>
            <person name="Magnuson J."/>
            <person name="Mondo S."/>
            <person name="Nolan M."/>
            <person name="Ohm R."/>
            <person name="Pangilinan J."/>
            <person name="Park H.-J."/>
            <person name="Ramirez L."/>
            <person name="Alfaro M."/>
            <person name="Sun H."/>
            <person name="Tritt A."/>
            <person name="Yoshinaga Y."/>
            <person name="Zwiers L.-H."/>
            <person name="Turgeon B."/>
            <person name="Goodwin S."/>
            <person name="Spatafora J."/>
            <person name="Crous P."/>
            <person name="Grigoriev I."/>
        </authorList>
    </citation>
    <scope>NUCLEOTIDE SEQUENCE</scope>
    <source>
        <strain evidence="1">ATCC 200398</strain>
    </source>
</reference>
<organism evidence="1 2">
    <name type="scientific">Lindgomyces ingoldianus</name>
    <dbReference type="NCBI Taxonomy" id="673940"/>
    <lineage>
        <taxon>Eukaryota</taxon>
        <taxon>Fungi</taxon>
        <taxon>Dikarya</taxon>
        <taxon>Ascomycota</taxon>
        <taxon>Pezizomycotina</taxon>
        <taxon>Dothideomycetes</taxon>
        <taxon>Pleosporomycetidae</taxon>
        <taxon>Pleosporales</taxon>
        <taxon>Lindgomycetaceae</taxon>
        <taxon>Lindgomyces</taxon>
    </lineage>
</organism>
<dbReference type="EMBL" id="MU003495">
    <property type="protein sequence ID" value="KAF2475766.1"/>
    <property type="molecule type" value="Genomic_DNA"/>
</dbReference>
<proteinExistence type="predicted"/>
<protein>
    <submittedName>
        <fullName evidence="1">Uncharacterized protein</fullName>
    </submittedName>
</protein>
<keyword evidence="2" id="KW-1185">Reference proteome</keyword>
<accession>A0ACB6R9D7</accession>